<name>A0A172XQW9_9FLAO</name>
<protein>
    <submittedName>
        <fullName evidence="1">Uncharacterized protein</fullName>
    </submittedName>
</protein>
<dbReference type="AlphaFoldDB" id="A0A172XQW9"/>
<dbReference type="OrthoDB" id="773198at2"/>
<evidence type="ECO:0000313" key="2">
    <source>
        <dbReference type="Proteomes" id="UP000077824"/>
    </source>
</evidence>
<accession>A0A172XQW9</accession>
<evidence type="ECO:0000313" key="1">
    <source>
        <dbReference type="EMBL" id="ANF49388.1"/>
    </source>
</evidence>
<gene>
    <name evidence="1" type="ORF">A0O34_01940</name>
</gene>
<keyword evidence="2" id="KW-1185">Reference proteome</keyword>
<sequence>MDIQTRKLNLITYLAQLQDESFFEKIEEYILSKLEKEDHSDFVPFTVDTLINRIEKSEEDFKNGKFKTQEDLENQSANW</sequence>
<proteinExistence type="predicted"/>
<dbReference type="KEGG" id="chh:A0O34_01940"/>
<reference evidence="1 2" key="1">
    <citation type="submission" date="2016-04" db="EMBL/GenBank/DDBJ databases">
        <title>Complete Genome Sequence of Chryseobacterium sp. IHBB 10212.</title>
        <authorList>
            <person name="Pal M."/>
            <person name="Swarnkar M.K."/>
            <person name="Kaushal K."/>
            <person name="Chhibber S."/>
            <person name="Singh A.K."/>
            <person name="Gulati A."/>
        </authorList>
    </citation>
    <scope>NUCLEOTIDE SEQUENCE [LARGE SCALE GENOMIC DNA]</scope>
    <source>
        <strain evidence="1 2">IHBB 10212</strain>
    </source>
</reference>
<organism evidence="1 2">
    <name type="scientific">Chryseobacterium glaciei</name>
    <dbReference type="NCBI Taxonomy" id="1685010"/>
    <lineage>
        <taxon>Bacteria</taxon>
        <taxon>Pseudomonadati</taxon>
        <taxon>Bacteroidota</taxon>
        <taxon>Flavobacteriia</taxon>
        <taxon>Flavobacteriales</taxon>
        <taxon>Weeksellaceae</taxon>
        <taxon>Chryseobacterium group</taxon>
        <taxon>Chryseobacterium</taxon>
    </lineage>
</organism>
<dbReference type="EMBL" id="CP015199">
    <property type="protein sequence ID" value="ANF49388.1"/>
    <property type="molecule type" value="Genomic_DNA"/>
</dbReference>
<dbReference type="RefSeq" id="WP_066750697.1">
    <property type="nucleotide sequence ID" value="NZ_CP015199.1"/>
</dbReference>
<dbReference type="Proteomes" id="UP000077824">
    <property type="component" value="Chromosome"/>
</dbReference>